<dbReference type="EMBL" id="JAVFWL010000005">
    <property type="protein sequence ID" value="KAK6754389.1"/>
    <property type="molecule type" value="Genomic_DNA"/>
</dbReference>
<proteinExistence type="predicted"/>
<keyword evidence="2" id="KW-1185">Reference proteome</keyword>
<protein>
    <submittedName>
        <fullName evidence="1">Uncharacterized protein</fullName>
    </submittedName>
</protein>
<evidence type="ECO:0000313" key="2">
    <source>
        <dbReference type="Proteomes" id="UP001303046"/>
    </source>
</evidence>
<organism evidence="1 2">
    <name type="scientific">Necator americanus</name>
    <name type="common">Human hookworm</name>
    <dbReference type="NCBI Taxonomy" id="51031"/>
    <lineage>
        <taxon>Eukaryota</taxon>
        <taxon>Metazoa</taxon>
        <taxon>Ecdysozoa</taxon>
        <taxon>Nematoda</taxon>
        <taxon>Chromadorea</taxon>
        <taxon>Rhabditida</taxon>
        <taxon>Rhabditina</taxon>
        <taxon>Rhabditomorpha</taxon>
        <taxon>Strongyloidea</taxon>
        <taxon>Ancylostomatidae</taxon>
        <taxon>Bunostominae</taxon>
        <taxon>Necator</taxon>
    </lineage>
</organism>
<evidence type="ECO:0000313" key="1">
    <source>
        <dbReference type="EMBL" id="KAK6754389.1"/>
    </source>
</evidence>
<name>A0ABR1DVF7_NECAM</name>
<accession>A0ABR1DVF7</accession>
<dbReference type="Proteomes" id="UP001303046">
    <property type="component" value="Unassembled WGS sequence"/>
</dbReference>
<comment type="caution">
    <text evidence="1">The sequence shown here is derived from an EMBL/GenBank/DDBJ whole genome shotgun (WGS) entry which is preliminary data.</text>
</comment>
<gene>
    <name evidence="1" type="primary">Necator_chrV.g18202</name>
    <name evidence="1" type="ORF">RB195_013411</name>
</gene>
<sequence>MGAVELPIQNFLASLLRDVKARIIVQQANVVELRVLLADLVGPFLQLGAVDLGSNCRVVRQQFETVQTLSPDLLLMEFTFHERIRHFIASAPRTIVGVVDIESPFFISSDNGVQPVESATSGEQVSRRLWRLLSLNACGSH</sequence>
<reference evidence="1 2" key="1">
    <citation type="submission" date="2023-08" db="EMBL/GenBank/DDBJ databases">
        <title>A Necator americanus chromosomal reference genome.</title>
        <authorList>
            <person name="Ilik V."/>
            <person name="Petrzelkova K.J."/>
            <person name="Pardy F."/>
            <person name="Fuh T."/>
            <person name="Niatou-Singa F.S."/>
            <person name="Gouil Q."/>
            <person name="Baker L."/>
            <person name="Ritchie M.E."/>
            <person name="Jex A.R."/>
            <person name="Gazzola D."/>
            <person name="Li H."/>
            <person name="Toshio Fujiwara R."/>
            <person name="Zhan B."/>
            <person name="Aroian R.V."/>
            <person name="Pafco B."/>
            <person name="Schwarz E.M."/>
        </authorList>
    </citation>
    <scope>NUCLEOTIDE SEQUENCE [LARGE SCALE GENOMIC DNA]</scope>
    <source>
        <strain evidence="1 2">Aroian</strain>
        <tissue evidence="1">Whole animal</tissue>
    </source>
</reference>